<gene>
    <name evidence="4" type="ORF">RBH19_11960</name>
</gene>
<dbReference type="EMBL" id="JAVDDT010000008">
    <property type="protein sequence ID" value="MDQ2070585.1"/>
    <property type="molecule type" value="Genomic_DNA"/>
</dbReference>
<dbReference type="NCBIfam" id="TIGR01490">
    <property type="entry name" value="HAD-SF-IB-hyp1"/>
    <property type="match status" value="1"/>
</dbReference>
<dbReference type="GO" id="GO:0016787">
    <property type="term" value="F:hydrolase activity"/>
    <property type="evidence" value="ECO:0007669"/>
    <property type="project" value="UniProtKB-KW"/>
</dbReference>
<dbReference type="Gene3D" id="3.40.50.1000">
    <property type="entry name" value="HAD superfamily/HAD-like"/>
    <property type="match status" value="1"/>
</dbReference>
<reference evidence="4 5" key="1">
    <citation type="submission" date="2023-08" db="EMBL/GenBank/DDBJ databases">
        <title>Whole-genome sequencing of halo(alkali)philic microorganisms from hypersaline lakes.</title>
        <authorList>
            <person name="Sorokin D.Y."/>
            <person name="Abbas B."/>
            <person name="Merkel A.Y."/>
        </authorList>
    </citation>
    <scope>NUCLEOTIDE SEQUENCE [LARGE SCALE GENOMIC DNA]</scope>
    <source>
        <strain evidence="4 5">AB-CW4</strain>
    </source>
</reference>
<dbReference type="InterPro" id="IPR050582">
    <property type="entry name" value="HAD-like_SerB"/>
</dbReference>
<evidence type="ECO:0000256" key="1">
    <source>
        <dbReference type="ARBA" id="ARBA00022723"/>
    </source>
</evidence>
<dbReference type="PANTHER" id="PTHR43344">
    <property type="entry name" value="PHOSPHOSERINE PHOSPHATASE"/>
    <property type="match status" value="1"/>
</dbReference>
<proteinExistence type="predicted"/>
<keyword evidence="2 4" id="KW-0378">Hydrolase</keyword>
<organism evidence="4 5">
    <name type="scientific">Natronospira bacteriovora</name>
    <dbReference type="NCBI Taxonomy" id="3069753"/>
    <lineage>
        <taxon>Bacteria</taxon>
        <taxon>Pseudomonadati</taxon>
        <taxon>Pseudomonadota</taxon>
        <taxon>Gammaproteobacteria</taxon>
        <taxon>Natronospirales</taxon>
        <taxon>Natronospiraceae</taxon>
        <taxon>Natronospira</taxon>
    </lineage>
</organism>
<dbReference type="EC" id="3.1.3.-" evidence="4"/>
<evidence type="ECO:0000256" key="2">
    <source>
        <dbReference type="ARBA" id="ARBA00022801"/>
    </source>
</evidence>
<comment type="caution">
    <text evidence="4">The sequence shown here is derived from an EMBL/GenBank/DDBJ whole genome shotgun (WGS) entry which is preliminary data.</text>
</comment>
<dbReference type="InterPro" id="IPR006385">
    <property type="entry name" value="HAD_hydro_SerB1"/>
</dbReference>
<evidence type="ECO:0000313" key="4">
    <source>
        <dbReference type="EMBL" id="MDQ2070585.1"/>
    </source>
</evidence>
<sequence length="222" mass="25271">MRLALFDLDNTLLDGDSDYLWGEYLVELGVVDGEHYRRENQRYYEAYKAGELDIMDFLAFALEPLAAHPRRQLEQWRADFLERKIMDRIPTASLHLIDRHRAAGELPLIITATNRFVTEPIAQLFGVDHLLATEPEMRNGEFTGRVAGTPCFQDGKLQRLREWLDGQTASLTEAVFYSDSRNDLPLLEAVGRAVAVNPDPALAEIARDRGWPVMRLSVSREG</sequence>
<dbReference type="InterPro" id="IPR023214">
    <property type="entry name" value="HAD_sf"/>
</dbReference>
<dbReference type="InterPro" id="IPR036412">
    <property type="entry name" value="HAD-like_sf"/>
</dbReference>
<keyword evidence="5" id="KW-1185">Reference proteome</keyword>
<keyword evidence="1" id="KW-0479">Metal-binding</keyword>
<dbReference type="SUPFAM" id="SSF56784">
    <property type="entry name" value="HAD-like"/>
    <property type="match status" value="1"/>
</dbReference>
<dbReference type="NCBIfam" id="TIGR01488">
    <property type="entry name" value="HAD-SF-IB"/>
    <property type="match status" value="1"/>
</dbReference>
<dbReference type="RefSeq" id="WP_306729082.1">
    <property type="nucleotide sequence ID" value="NZ_JAVDDT010000008.1"/>
</dbReference>
<dbReference type="Pfam" id="PF12710">
    <property type="entry name" value="HAD"/>
    <property type="match status" value="1"/>
</dbReference>
<evidence type="ECO:0000313" key="5">
    <source>
        <dbReference type="Proteomes" id="UP001239019"/>
    </source>
</evidence>
<protein>
    <submittedName>
        <fullName evidence="4">HAD family hydrolase</fullName>
        <ecNumber evidence="4">3.1.3.-</ecNumber>
    </submittedName>
</protein>
<evidence type="ECO:0000256" key="3">
    <source>
        <dbReference type="ARBA" id="ARBA00022842"/>
    </source>
</evidence>
<accession>A0ABU0WAU8</accession>
<dbReference type="PANTHER" id="PTHR43344:SF13">
    <property type="entry name" value="PHOSPHATASE RV3661-RELATED"/>
    <property type="match status" value="1"/>
</dbReference>
<keyword evidence="3" id="KW-0460">Magnesium</keyword>
<dbReference type="CDD" id="cd02612">
    <property type="entry name" value="HAD_PGPPase"/>
    <property type="match status" value="1"/>
</dbReference>
<dbReference type="Gene3D" id="1.20.1440.100">
    <property type="entry name" value="SG protein - dephosphorylation function"/>
    <property type="match status" value="1"/>
</dbReference>
<dbReference type="Proteomes" id="UP001239019">
    <property type="component" value="Unassembled WGS sequence"/>
</dbReference>
<name>A0ABU0WAU8_9GAMM</name>